<organism evidence="1 2">
    <name type="scientific">Adhaeretor mobilis</name>
    <dbReference type="NCBI Taxonomy" id="1930276"/>
    <lineage>
        <taxon>Bacteria</taxon>
        <taxon>Pseudomonadati</taxon>
        <taxon>Planctomycetota</taxon>
        <taxon>Planctomycetia</taxon>
        <taxon>Pirellulales</taxon>
        <taxon>Lacipirellulaceae</taxon>
        <taxon>Adhaeretor</taxon>
    </lineage>
</organism>
<dbReference type="AlphaFoldDB" id="A0A517MRP8"/>
<accession>A0A517MRP8</accession>
<keyword evidence="2" id="KW-1185">Reference proteome</keyword>
<name>A0A517MRP8_9BACT</name>
<sequence>MPHYGAGYWGRHPHYRWGWHNHANNWWRWATAGAVTGWFAGGIVGQPAYYDYGTNLYYEGDNVVYNDQVLCTTEEYAEQAQTIATAVPDVDPDQVEWMPLGIFALTQKEGSVEDSTLFLQLAISKEGIIAGTFQNTATNKSMEVEGTVDTESQRAAWGPVGGSWPIMETGIYNLTENEADALLHFEDGQTQQWSMVRLDEPESDVQR</sequence>
<evidence type="ECO:0000313" key="1">
    <source>
        <dbReference type="EMBL" id="QDS97558.1"/>
    </source>
</evidence>
<dbReference type="EMBL" id="CP036263">
    <property type="protein sequence ID" value="QDS97558.1"/>
    <property type="molecule type" value="Genomic_DNA"/>
</dbReference>
<proteinExistence type="predicted"/>
<gene>
    <name evidence="1" type="ORF">HG15A2_08210</name>
</gene>
<reference evidence="1 2" key="1">
    <citation type="submission" date="2019-02" db="EMBL/GenBank/DDBJ databases">
        <title>Deep-cultivation of Planctomycetes and their phenomic and genomic characterization uncovers novel biology.</title>
        <authorList>
            <person name="Wiegand S."/>
            <person name="Jogler M."/>
            <person name="Boedeker C."/>
            <person name="Pinto D."/>
            <person name="Vollmers J."/>
            <person name="Rivas-Marin E."/>
            <person name="Kohn T."/>
            <person name="Peeters S.H."/>
            <person name="Heuer A."/>
            <person name="Rast P."/>
            <person name="Oberbeckmann S."/>
            <person name="Bunk B."/>
            <person name="Jeske O."/>
            <person name="Meyerdierks A."/>
            <person name="Storesund J.E."/>
            <person name="Kallscheuer N."/>
            <person name="Luecker S."/>
            <person name="Lage O.M."/>
            <person name="Pohl T."/>
            <person name="Merkel B.J."/>
            <person name="Hornburger P."/>
            <person name="Mueller R.-W."/>
            <person name="Bruemmer F."/>
            <person name="Labrenz M."/>
            <person name="Spormann A.M."/>
            <person name="Op den Camp H."/>
            <person name="Overmann J."/>
            <person name="Amann R."/>
            <person name="Jetten M.S.M."/>
            <person name="Mascher T."/>
            <person name="Medema M.H."/>
            <person name="Devos D.P."/>
            <person name="Kaster A.-K."/>
            <person name="Ovreas L."/>
            <person name="Rohde M."/>
            <person name="Galperin M.Y."/>
            <person name="Jogler C."/>
        </authorList>
    </citation>
    <scope>NUCLEOTIDE SEQUENCE [LARGE SCALE GENOMIC DNA]</scope>
    <source>
        <strain evidence="1 2">HG15A2</strain>
    </source>
</reference>
<dbReference type="KEGG" id="amob:HG15A2_08210"/>
<dbReference type="Proteomes" id="UP000319852">
    <property type="component" value="Chromosome"/>
</dbReference>
<protein>
    <submittedName>
        <fullName evidence="1">Uncharacterized protein</fullName>
    </submittedName>
</protein>
<evidence type="ECO:0000313" key="2">
    <source>
        <dbReference type="Proteomes" id="UP000319852"/>
    </source>
</evidence>